<dbReference type="AlphaFoldDB" id="A0A177E174"/>
<accession>A0A177E174</accession>
<dbReference type="GeneID" id="29109731"/>
<dbReference type="RefSeq" id="XP_018390373.1">
    <property type="nucleotide sequence ID" value="XM_018524137.1"/>
</dbReference>
<dbReference type="EMBL" id="KV441470">
    <property type="protein sequence ID" value="OAG24952.1"/>
    <property type="molecule type" value="Genomic_DNA"/>
</dbReference>
<protein>
    <submittedName>
        <fullName evidence="1">Uncharacterized protein</fullName>
    </submittedName>
</protein>
<proteinExistence type="predicted"/>
<gene>
    <name evidence="1" type="ORF">CC77DRAFT_1015993</name>
</gene>
<organism evidence="1 2">
    <name type="scientific">Alternaria alternata</name>
    <name type="common">Alternaria rot fungus</name>
    <name type="synonym">Torula alternata</name>
    <dbReference type="NCBI Taxonomy" id="5599"/>
    <lineage>
        <taxon>Eukaryota</taxon>
        <taxon>Fungi</taxon>
        <taxon>Dikarya</taxon>
        <taxon>Ascomycota</taxon>
        <taxon>Pezizomycotina</taxon>
        <taxon>Dothideomycetes</taxon>
        <taxon>Pleosporomycetidae</taxon>
        <taxon>Pleosporales</taxon>
        <taxon>Pleosporineae</taxon>
        <taxon>Pleosporaceae</taxon>
        <taxon>Alternaria</taxon>
        <taxon>Alternaria sect. Alternaria</taxon>
        <taxon>Alternaria alternata complex</taxon>
    </lineage>
</organism>
<sequence>MTIPTTTVSLCSATSSCLVLRKKATLICVAHGSWAASKRVEASYRLQITIRYTLNPEFGSTESFLICPSNAPPPLPP</sequence>
<keyword evidence="2" id="KW-1185">Reference proteome</keyword>
<dbReference type="Proteomes" id="UP000077248">
    <property type="component" value="Unassembled WGS sequence"/>
</dbReference>
<evidence type="ECO:0000313" key="2">
    <source>
        <dbReference type="Proteomes" id="UP000077248"/>
    </source>
</evidence>
<evidence type="ECO:0000313" key="1">
    <source>
        <dbReference type="EMBL" id="OAG24952.1"/>
    </source>
</evidence>
<dbReference type="VEuPathDB" id="FungiDB:CC77DRAFT_1015993"/>
<name>A0A177E174_ALTAL</name>
<reference evidence="1 2" key="1">
    <citation type="submission" date="2016-05" db="EMBL/GenBank/DDBJ databases">
        <title>Comparative analysis of secretome profiles of manganese(II)-oxidizing ascomycete fungi.</title>
        <authorList>
            <consortium name="DOE Joint Genome Institute"/>
            <person name="Zeiner C.A."/>
            <person name="Purvine S.O."/>
            <person name="Zink E.M."/>
            <person name="Wu S."/>
            <person name="Pasa-Tolic L."/>
            <person name="Chaput D.L."/>
            <person name="Haridas S."/>
            <person name="Grigoriev I.V."/>
            <person name="Santelli C.M."/>
            <person name="Hansel C.M."/>
        </authorList>
    </citation>
    <scope>NUCLEOTIDE SEQUENCE [LARGE SCALE GENOMIC DNA]</scope>
    <source>
        <strain evidence="1 2">SRC1lrK2f</strain>
    </source>
</reference>
<dbReference type="KEGG" id="aalt:CC77DRAFT_1015993"/>